<dbReference type="AlphaFoldDB" id="A0AAW1WGK7"/>
<protein>
    <submittedName>
        <fullName evidence="1">Uncharacterized protein</fullName>
    </submittedName>
</protein>
<gene>
    <name evidence="1" type="ORF">M0R45_030860</name>
</gene>
<dbReference type="Proteomes" id="UP001457282">
    <property type="component" value="Unassembled WGS sequence"/>
</dbReference>
<name>A0AAW1WGK7_RUBAR</name>
<evidence type="ECO:0000313" key="1">
    <source>
        <dbReference type="EMBL" id="KAK9922395.1"/>
    </source>
</evidence>
<organism evidence="1 2">
    <name type="scientific">Rubus argutus</name>
    <name type="common">Southern blackberry</name>
    <dbReference type="NCBI Taxonomy" id="59490"/>
    <lineage>
        <taxon>Eukaryota</taxon>
        <taxon>Viridiplantae</taxon>
        <taxon>Streptophyta</taxon>
        <taxon>Embryophyta</taxon>
        <taxon>Tracheophyta</taxon>
        <taxon>Spermatophyta</taxon>
        <taxon>Magnoliopsida</taxon>
        <taxon>eudicotyledons</taxon>
        <taxon>Gunneridae</taxon>
        <taxon>Pentapetalae</taxon>
        <taxon>rosids</taxon>
        <taxon>fabids</taxon>
        <taxon>Rosales</taxon>
        <taxon>Rosaceae</taxon>
        <taxon>Rosoideae</taxon>
        <taxon>Rosoideae incertae sedis</taxon>
        <taxon>Rubus</taxon>
    </lineage>
</organism>
<reference evidence="1 2" key="1">
    <citation type="journal article" date="2023" name="G3 (Bethesda)">
        <title>A chromosome-length genome assembly and annotation of blackberry (Rubus argutus, cv. 'Hillquist').</title>
        <authorList>
            <person name="Bruna T."/>
            <person name="Aryal R."/>
            <person name="Dudchenko O."/>
            <person name="Sargent D.J."/>
            <person name="Mead D."/>
            <person name="Buti M."/>
            <person name="Cavallini A."/>
            <person name="Hytonen T."/>
            <person name="Andres J."/>
            <person name="Pham M."/>
            <person name="Weisz D."/>
            <person name="Mascagni F."/>
            <person name="Usai G."/>
            <person name="Natali L."/>
            <person name="Bassil N."/>
            <person name="Fernandez G.E."/>
            <person name="Lomsadze A."/>
            <person name="Armour M."/>
            <person name="Olukolu B."/>
            <person name="Poorten T."/>
            <person name="Britton C."/>
            <person name="Davik J."/>
            <person name="Ashrafi H."/>
            <person name="Aiden E.L."/>
            <person name="Borodovsky M."/>
            <person name="Worthington M."/>
        </authorList>
    </citation>
    <scope>NUCLEOTIDE SEQUENCE [LARGE SCALE GENOMIC DNA]</scope>
    <source>
        <strain evidence="1">PI 553951</strain>
    </source>
</reference>
<dbReference type="EMBL" id="JBEDUW010000006">
    <property type="protein sequence ID" value="KAK9922395.1"/>
    <property type="molecule type" value="Genomic_DNA"/>
</dbReference>
<keyword evidence="2" id="KW-1185">Reference proteome</keyword>
<sequence>MPRVETPAQRRFGGCAASVCLEEIAVGMAGLRNGHGGLGSCRFGSPVKQRGAAAARTDLDWVAGRRRRGRGGEAARRQLCERWLDWRTTP</sequence>
<evidence type="ECO:0000313" key="2">
    <source>
        <dbReference type="Proteomes" id="UP001457282"/>
    </source>
</evidence>
<accession>A0AAW1WGK7</accession>
<comment type="caution">
    <text evidence="1">The sequence shown here is derived from an EMBL/GenBank/DDBJ whole genome shotgun (WGS) entry which is preliminary data.</text>
</comment>
<proteinExistence type="predicted"/>